<reference evidence="2 3" key="1">
    <citation type="submission" date="2017-09" db="EMBL/GenBank/DDBJ databases">
        <title>Predominant Lactobacillus spp. isolated from feces of mice subjected to short-term calorie restriction.</title>
        <authorList>
            <person name="Zhang C."/>
            <person name="Zhao L."/>
            <person name="Pan F."/>
        </authorList>
    </citation>
    <scope>NUCLEOTIDE SEQUENCE [LARGE SCALE GENOMIC DNA]</scope>
    <source>
        <strain evidence="2 3">CR141</strain>
    </source>
</reference>
<keyword evidence="3" id="KW-1185">Reference proteome</keyword>
<keyword evidence="1" id="KW-0812">Transmembrane</keyword>
<name>A0ABN5MG71_9LACO</name>
<protein>
    <submittedName>
        <fullName evidence="2">DUF4811 domain-containing protein</fullName>
    </submittedName>
</protein>
<proteinExistence type="predicted"/>
<evidence type="ECO:0000256" key="1">
    <source>
        <dbReference type="SAM" id="Phobius"/>
    </source>
</evidence>
<organism evidence="2 3">
    <name type="scientific">Ligilactobacillus murinus</name>
    <dbReference type="NCBI Taxonomy" id="1622"/>
    <lineage>
        <taxon>Bacteria</taxon>
        <taxon>Bacillati</taxon>
        <taxon>Bacillota</taxon>
        <taxon>Bacilli</taxon>
        <taxon>Lactobacillales</taxon>
        <taxon>Lactobacillaceae</taxon>
        <taxon>Ligilactobacillus</taxon>
    </lineage>
</organism>
<dbReference type="EMBL" id="CP023566">
    <property type="protein sequence ID" value="AWZ39897.1"/>
    <property type="molecule type" value="Genomic_DNA"/>
</dbReference>
<gene>
    <name evidence="2" type="ORF">CPQ89_02005</name>
</gene>
<feature type="transmembrane region" description="Helical" evidence="1">
    <location>
        <begin position="25"/>
        <end position="45"/>
    </location>
</feature>
<keyword evidence="1" id="KW-0472">Membrane</keyword>
<accession>A0ABN5MG71</accession>
<dbReference type="Proteomes" id="UP000250143">
    <property type="component" value="Chromosome"/>
</dbReference>
<dbReference type="Pfam" id="PF16069">
    <property type="entry name" value="DUF4811"/>
    <property type="match status" value="1"/>
</dbReference>
<evidence type="ECO:0000313" key="3">
    <source>
        <dbReference type="Proteomes" id="UP000250143"/>
    </source>
</evidence>
<keyword evidence="1" id="KW-1133">Transmembrane helix</keyword>
<evidence type="ECO:0000313" key="2">
    <source>
        <dbReference type="EMBL" id="AWZ39897.1"/>
    </source>
</evidence>
<sequence length="247" mass="28372">MSIIILVLATISFFCFTVLPTLKHHVLYALLSFAIMVLCTGAIVLNDSYNFGMKVQTITQKQKLVSSVPDQLDVLLYQPLGTKSERVYLYHNSSDEKKLRQTKTTDTTTKYSQTGKTPQLVVTKERYVYQNGLSELFFGILGNNDRLKHQTYEFKLTDNWFVLSTKQAKQLKKLLKEHDTELKQNISQVIQQELAQKLQQNPTMSSSEREKLVKELQKQATQQLVKKLITQVQASDSYAVCKIKLEK</sequence>
<dbReference type="RefSeq" id="WP_112193661.1">
    <property type="nucleotide sequence ID" value="NZ_CP023566.1"/>
</dbReference>
<dbReference type="InterPro" id="IPR032083">
    <property type="entry name" value="DUF4811"/>
</dbReference>